<dbReference type="Proteomes" id="UP000249134">
    <property type="component" value="Chromosome 1"/>
</dbReference>
<evidence type="ECO:0000313" key="2">
    <source>
        <dbReference type="EMBL" id="SQI53664.1"/>
    </source>
</evidence>
<dbReference type="AlphaFoldDB" id="A0A2X4YZ59"/>
<dbReference type="RefSeq" id="WP_066135956.1">
    <property type="nucleotide sequence ID" value="NZ_CBCSGM010000001.1"/>
</dbReference>
<feature type="signal peptide" evidence="1">
    <location>
        <begin position="1"/>
        <end position="30"/>
    </location>
</feature>
<gene>
    <name evidence="2" type="ORF">NCTC4824_01020</name>
</gene>
<keyword evidence="3" id="KW-1185">Reference proteome</keyword>
<dbReference type="EMBL" id="LS483476">
    <property type="protein sequence ID" value="SQI53664.1"/>
    <property type="molecule type" value="Genomic_DNA"/>
</dbReference>
<dbReference type="KEGG" id="blen:NCTC4824_01020"/>
<name>A0A2X4YZ59_LEDLE</name>
<proteinExistence type="predicted"/>
<evidence type="ECO:0000256" key="1">
    <source>
        <dbReference type="SAM" id="SignalP"/>
    </source>
</evidence>
<accession>A0A2X4YZ59</accession>
<feature type="chain" id="PRO_5015991132" evidence="1">
    <location>
        <begin position="31"/>
        <end position="269"/>
    </location>
</feature>
<protein>
    <submittedName>
        <fullName evidence="2">Uncharacterized protein</fullName>
    </submittedName>
</protein>
<keyword evidence="1" id="KW-0732">Signal</keyword>
<dbReference type="NCBIfam" id="NF035925">
    <property type="entry name" value="Geo26A_fam"/>
    <property type="match status" value="1"/>
</dbReference>
<reference evidence="2 3" key="1">
    <citation type="submission" date="2018-06" db="EMBL/GenBank/DDBJ databases">
        <authorList>
            <consortium name="Pathogen Informatics"/>
            <person name="Doyle S."/>
        </authorList>
    </citation>
    <scope>NUCLEOTIDE SEQUENCE [LARGE SCALE GENOMIC DNA]</scope>
    <source>
        <strain evidence="2 3">NCTC4824</strain>
    </source>
</reference>
<evidence type="ECO:0000313" key="3">
    <source>
        <dbReference type="Proteomes" id="UP000249134"/>
    </source>
</evidence>
<organism evidence="2 3">
    <name type="scientific">Lederbergia lenta</name>
    <name type="common">Bacillus lentus</name>
    <dbReference type="NCBI Taxonomy" id="1467"/>
    <lineage>
        <taxon>Bacteria</taxon>
        <taxon>Bacillati</taxon>
        <taxon>Bacillota</taxon>
        <taxon>Bacilli</taxon>
        <taxon>Bacillales</taxon>
        <taxon>Bacillaceae</taxon>
        <taxon>Lederbergia</taxon>
    </lineage>
</organism>
<sequence>MKINKYFKGFVLSIAAVLVFSSVGPSIGSAALNNSKDLGLEKQIITQKDFDYTQGLDPEKDKDLIDILEGIEIKIIKDDENERVVETIENGVTSIGVFNKKTNELTTEVKGNKSSQVKIDLDEVDSSDFSDDQQGDISTFAATRVENTYSNYEYTITYTSPQKWQLRRPKPNTLNSTYYKNVTLSKKNSGNLNNFKKQVDLLNDYELKFIGAASGATILWLASLVVASLNGGAGVAVALVAAGVTGAAYNYGIAVERSAKNAQHYYFSI</sequence>